<dbReference type="PRINTS" id="PR00081">
    <property type="entry name" value="GDHRDH"/>
</dbReference>
<dbReference type="SUPFAM" id="SSF51735">
    <property type="entry name" value="NAD(P)-binding Rossmann-fold domains"/>
    <property type="match status" value="1"/>
</dbReference>
<evidence type="ECO:0000313" key="2">
    <source>
        <dbReference type="EMBL" id="MBP2060345.1"/>
    </source>
</evidence>
<dbReference type="PANTHER" id="PTHR43976">
    <property type="entry name" value="SHORT CHAIN DEHYDROGENASE"/>
    <property type="match status" value="1"/>
</dbReference>
<dbReference type="Pfam" id="PF00106">
    <property type="entry name" value="adh_short"/>
    <property type="match status" value="1"/>
</dbReference>
<dbReference type="EMBL" id="LK022848">
    <property type="protein sequence ID" value="CDR16106.1"/>
    <property type="molecule type" value="Genomic_DNA"/>
</dbReference>
<dbReference type="RefSeq" id="WP_044579597.1">
    <property type="nucleotide sequence ID" value="NZ_BAABDR010000079.1"/>
</dbReference>
<organism evidence="1">
    <name type="scientific">Streptomyces iranensis</name>
    <dbReference type="NCBI Taxonomy" id="576784"/>
    <lineage>
        <taxon>Bacteria</taxon>
        <taxon>Bacillati</taxon>
        <taxon>Actinomycetota</taxon>
        <taxon>Actinomycetes</taxon>
        <taxon>Kitasatosporales</taxon>
        <taxon>Streptomycetaceae</taxon>
        <taxon>Streptomyces</taxon>
        <taxon>Streptomyces violaceusniger group</taxon>
    </lineage>
</organism>
<protein>
    <submittedName>
        <fullName evidence="2">NAD(P)-dependent dehydrogenase (Short-subunit alcohol dehydrogenase family)</fullName>
    </submittedName>
    <submittedName>
        <fullName evidence="1">Short-chain dehydrogenase/reductase SDR</fullName>
    </submittedName>
</protein>
<dbReference type="InterPro" id="IPR051911">
    <property type="entry name" value="SDR_oxidoreductase"/>
</dbReference>
<keyword evidence="3" id="KW-1185">Reference proteome</keyword>
<evidence type="ECO:0000313" key="3">
    <source>
        <dbReference type="Proteomes" id="UP000756710"/>
    </source>
</evidence>
<accession>A0A061A8Y6</accession>
<reference evidence="2 3" key="2">
    <citation type="submission" date="2021-03" db="EMBL/GenBank/DDBJ databases">
        <title>Genomic Encyclopedia of Type Strains, Phase IV (KMG-IV): sequencing the most valuable type-strain genomes for metagenomic binning, comparative biology and taxonomic classification.</title>
        <authorList>
            <person name="Goeker M."/>
        </authorList>
    </citation>
    <scope>NUCLEOTIDE SEQUENCE [LARGE SCALE GENOMIC DNA]</scope>
    <source>
        <strain evidence="2 3">DSM 41954</strain>
    </source>
</reference>
<dbReference type="AlphaFoldDB" id="A0A061A8Y6"/>
<dbReference type="EMBL" id="JAGGLR010000003">
    <property type="protein sequence ID" value="MBP2060345.1"/>
    <property type="molecule type" value="Genomic_DNA"/>
</dbReference>
<dbReference type="Gene3D" id="3.40.50.720">
    <property type="entry name" value="NAD(P)-binding Rossmann-like Domain"/>
    <property type="match status" value="1"/>
</dbReference>
<dbReference type="Proteomes" id="UP000756710">
    <property type="component" value="Unassembled WGS sequence"/>
</dbReference>
<gene>
    <name evidence="2" type="ORF">J2Z30_001347</name>
    <name evidence="1" type="ORF">SIRAN8896</name>
</gene>
<name>A0A061A8Y6_9ACTN</name>
<dbReference type="InterPro" id="IPR002347">
    <property type="entry name" value="SDR_fam"/>
</dbReference>
<proteinExistence type="predicted"/>
<sequence>MPSETPTTILVTGASSGFGALTARALAHAGHTVYAGIRQPDARNAPAVAELTRYATDHDVDLRAVELDVTSQDSADAAIARVLADRNRLDVIVHNAGHMATGPAEAFTPEQLAHLYDVNVLGTQRVNRAALPHLRARGEGLLVWIGSSSTRGGCPPFIGPYFAAKAAMDALAVSYAAEVVRFGIDTAIVVPGAFTSGTNHFRHAGAPTDTDRTAAYDKRYGTLLADLDQRLAALIPPDADAAHVADAVVRLVSLPAGARPLRTHVDPSRDGSEVVSAVADRVRAEFFRRAGLDDLLTTGSSL</sequence>
<dbReference type="PANTHER" id="PTHR43976:SF9">
    <property type="entry name" value="OXIDOREDUCTASE"/>
    <property type="match status" value="1"/>
</dbReference>
<evidence type="ECO:0000313" key="1">
    <source>
        <dbReference type="EMBL" id="CDR16106.1"/>
    </source>
</evidence>
<dbReference type="HOGENOM" id="CLU_010194_2_9_11"/>
<reference evidence="1" key="1">
    <citation type="submission" date="2014-05" db="EMBL/GenBank/DDBJ databases">
        <authorList>
            <person name="Horn Fabian"/>
        </authorList>
    </citation>
    <scope>NUCLEOTIDE SEQUENCE</scope>
</reference>
<dbReference type="InterPro" id="IPR036291">
    <property type="entry name" value="NAD(P)-bd_dom_sf"/>
</dbReference>